<evidence type="ECO:0000256" key="1">
    <source>
        <dbReference type="SAM" id="MobiDB-lite"/>
    </source>
</evidence>
<proteinExistence type="predicted"/>
<evidence type="ECO:0000313" key="2">
    <source>
        <dbReference type="EMBL" id="EGO26097.1"/>
    </source>
</evidence>
<protein>
    <submittedName>
        <fullName evidence="2">Uncharacterized protein</fullName>
    </submittedName>
</protein>
<dbReference type="KEGG" id="sla:SERLADRAFT_462784"/>
<organism>
    <name type="scientific">Serpula lacrymans var. lacrymans (strain S7.9)</name>
    <name type="common">Dry rot fungus</name>
    <dbReference type="NCBI Taxonomy" id="578457"/>
    <lineage>
        <taxon>Eukaryota</taxon>
        <taxon>Fungi</taxon>
        <taxon>Dikarya</taxon>
        <taxon>Basidiomycota</taxon>
        <taxon>Agaricomycotina</taxon>
        <taxon>Agaricomycetes</taxon>
        <taxon>Agaricomycetidae</taxon>
        <taxon>Boletales</taxon>
        <taxon>Coniophorineae</taxon>
        <taxon>Serpulaceae</taxon>
        <taxon>Serpula</taxon>
    </lineage>
</organism>
<gene>
    <name evidence="2" type="ORF">SERLADRAFT_462784</name>
</gene>
<feature type="compositionally biased region" description="Polar residues" evidence="1">
    <location>
        <begin position="37"/>
        <end position="54"/>
    </location>
</feature>
<feature type="region of interest" description="Disordered" evidence="1">
    <location>
        <begin position="15"/>
        <end position="54"/>
    </location>
</feature>
<reference evidence="2" key="1">
    <citation type="submission" date="2011-04" db="EMBL/GenBank/DDBJ databases">
        <title>Evolution of plant cell wall degrading machinery underlies the functional diversity of forest fungi.</title>
        <authorList>
            <consortium name="US DOE Joint Genome Institute (JGI-PGF)"/>
            <person name="Eastwood D.C."/>
            <person name="Floudas D."/>
            <person name="Binder M."/>
            <person name="Majcherczyk A."/>
            <person name="Schneider P."/>
            <person name="Aerts A."/>
            <person name="Asiegbu F.O."/>
            <person name="Baker S.E."/>
            <person name="Barry K."/>
            <person name="Bendiksby M."/>
            <person name="Blumentritt M."/>
            <person name="Coutinho P.M."/>
            <person name="Cullen D."/>
            <person name="Cullen D."/>
            <person name="Gathman A."/>
            <person name="Goodell B."/>
            <person name="Henrissat B."/>
            <person name="Ihrmark K."/>
            <person name="Kauserud H."/>
            <person name="Kohler A."/>
            <person name="LaButti K."/>
            <person name="Lapidus A."/>
            <person name="Lavin J.L."/>
            <person name="Lee Y.-H."/>
            <person name="Lindquist E."/>
            <person name="Lilly W."/>
            <person name="Lucas S."/>
            <person name="Morin E."/>
            <person name="Murat C."/>
            <person name="Oguiza J.A."/>
            <person name="Park J."/>
            <person name="Pisabarro A.G."/>
            <person name="Riley R."/>
            <person name="Rosling A."/>
            <person name="Salamov A."/>
            <person name="Schmidt O."/>
            <person name="Schmutz J."/>
            <person name="Skrede I."/>
            <person name="Stenlid J."/>
            <person name="Wiebenga A."/>
            <person name="Xie X."/>
            <person name="Kues U."/>
            <person name="Hibbett D.S."/>
            <person name="Hoffmeister D."/>
            <person name="Hogberg N."/>
            <person name="Martin F."/>
            <person name="Grigoriev I.V."/>
            <person name="Watkinson S.C."/>
        </authorList>
    </citation>
    <scope>NUCLEOTIDE SEQUENCE</scope>
    <source>
        <strain evidence="2">S7.9</strain>
    </source>
</reference>
<dbReference type="Proteomes" id="UP000008064">
    <property type="component" value="Unassembled WGS sequence"/>
</dbReference>
<sequence>MVVFPRFGTPESSFNDLSGGALFKNEDDAGRHDGDMNQPQSACKNSVPESNWTPRPTVAFTSSGLCIMST</sequence>
<dbReference type="HOGENOM" id="CLU_2759390_0_0_1"/>
<dbReference type="GeneID" id="18818433"/>
<dbReference type="RefSeq" id="XP_007316270.1">
    <property type="nucleotide sequence ID" value="XM_007316208.1"/>
</dbReference>
<name>F8NQG7_SERL9</name>
<feature type="compositionally biased region" description="Basic and acidic residues" evidence="1">
    <location>
        <begin position="24"/>
        <end position="35"/>
    </location>
</feature>
<accession>F8NQG7</accession>
<dbReference type="EMBL" id="GL945432">
    <property type="protein sequence ID" value="EGO26097.1"/>
    <property type="molecule type" value="Genomic_DNA"/>
</dbReference>
<dbReference type="AlphaFoldDB" id="F8NQG7"/>